<comment type="caution">
    <text evidence="2">The sequence shown here is derived from an EMBL/GenBank/DDBJ whole genome shotgun (WGS) entry which is preliminary data.</text>
</comment>
<dbReference type="EMBL" id="BARS01010611">
    <property type="protein sequence ID" value="GAF95495.1"/>
    <property type="molecule type" value="Genomic_DNA"/>
</dbReference>
<organism evidence="2">
    <name type="scientific">marine sediment metagenome</name>
    <dbReference type="NCBI Taxonomy" id="412755"/>
    <lineage>
        <taxon>unclassified sequences</taxon>
        <taxon>metagenomes</taxon>
        <taxon>ecological metagenomes</taxon>
    </lineage>
</organism>
<feature type="domain" description="Methyltransferase type 11" evidence="1">
    <location>
        <begin position="55"/>
        <end position="124"/>
    </location>
</feature>
<dbReference type="Gene3D" id="3.40.50.150">
    <property type="entry name" value="Vaccinia Virus protein VP39"/>
    <property type="match status" value="1"/>
</dbReference>
<name>X0V4E0_9ZZZZ</name>
<reference evidence="2" key="1">
    <citation type="journal article" date="2014" name="Front. Microbiol.">
        <title>High frequency of phylogenetically diverse reductive dehalogenase-homologous genes in deep subseafloor sedimentary metagenomes.</title>
        <authorList>
            <person name="Kawai M."/>
            <person name="Futagami T."/>
            <person name="Toyoda A."/>
            <person name="Takaki Y."/>
            <person name="Nishi S."/>
            <person name="Hori S."/>
            <person name="Arai W."/>
            <person name="Tsubouchi T."/>
            <person name="Morono Y."/>
            <person name="Uchiyama I."/>
            <person name="Ito T."/>
            <person name="Fujiyama A."/>
            <person name="Inagaki F."/>
            <person name="Takami H."/>
        </authorList>
    </citation>
    <scope>NUCLEOTIDE SEQUENCE</scope>
    <source>
        <strain evidence="2">Expedition CK06-06</strain>
    </source>
</reference>
<proteinExistence type="predicted"/>
<evidence type="ECO:0000313" key="2">
    <source>
        <dbReference type="EMBL" id="GAF95495.1"/>
    </source>
</evidence>
<dbReference type="InterPro" id="IPR013216">
    <property type="entry name" value="Methyltransf_11"/>
</dbReference>
<gene>
    <name evidence="2" type="ORF">S01H1_19608</name>
</gene>
<accession>X0V4E0</accession>
<dbReference type="AlphaFoldDB" id="X0V4E0"/>
<evidence type="ECO:0000259" key="1">
    <source>
        <dbReference type="Pfam" id="PF08241"/>
    </source>
</evidence>
<dbReference type="GO" id="GO:0008757">
    <property type="term" value="F:S-adenosylmethionine-dependent methyltransferase activity"/>
    <property type="evidence" value="ECO:0007669"/>
    <property type="project" value="InterPro"/>
</dbReference>
<dbReference type="Pfam" id="PF08241">
    <property type="entry name" value="Methyltransf_11"/>
    <property type="match status" value="1"/>
</dbReference>
<dbReference type="SUPFAM" id="SSF53335">
    <property type="entry name" value="S-adenosyl-L-methionine-dependent methyltransferases"/>
    <property type="match status" value="1"/>
</dbReference>
<protein>
    <recommendedName>
        <fullName evidence="1">Methyltransferase type 11 domain-containing protein</fullName>
    </recommendedName>
</protein>
<feature type="non-terminal residue" evidence="2">
    <location>
        <position position="127"/>
    </location>
</feature>
<sequence length="127" mass="14498">MSGSGQIPRPNDWSAFWAKEFVITKEKSKAFYNNYVVIKRILRSQFETIYGRNSLEAGCGRGVISKYLMLEGMETSGMDIMQKFQHFNTNFIHEDIISIGSGDLQKLGKFDLVFTYGLLEHFGPDGR</sequence>
<dbReference type="InterPro" id="IPR029063">
    <property type="entry name" value="SAM-dependent_MTases_sf"/>
</dbReference>